<gene>
    <name evidence="2" type="ORF">FD01_GL001255</name>
</gene>
<dbReference type="RefSeq" id="WP_056963955.1">
    <property type="nucleotide sequence ID" value="NZ_AZEU01000164.1"/>
</dbReference>
<dbReference type="PATRIC" id="fig|1423769.4.peg.1354"/>
<feature type="transmembrane region" description="Helical" evidence="1">
    <location>
        <begin position="95"/>
        <end position="113"/>
    </location>
</feature>
<reference evidence="2 3" key="1">
    <citation type="journal article" date="2015" name="Genome Announc.">
        <title>Expanding the biotechnology potential of lactobacilli through comparative genomics of 213 strains and associated genera.</title>
        <authorList>
            <person name="Sun Z."/>
            <person name="Harris H.M."/>
            <person name="McCann A."/>
            <person name="Guo C."/>
            <person name="Argimon S."/>
            <person name="Zhang W."/>
            <person name="Yang X."/>
            <person name="Jeffery I.B."/>
            <person name="Cooney J.C."/>
            <person name="Kagawa T.F."/>
            <person name="Liu W."/>
            <person name="Song Y."/>
            <person name="Salvetti E."/>
            <person name="Wrobel A."/>
            <person name="Rasinkangas P."/>
            <person name="Parkhill J."/>
            <person name="Rea M.C."/>
            <person name="O'Sullivan O."/>
            <person name="Ritari J."/>
            <person name="Douillard F.P."/>
            <person name="Paul Ross R."/>
            <person name="Yang R."/>
            <person name="Briner A.E."/>
            <person name="Felis G.E."/>
            <person name="de Vos W.M."/>
            <person name="Barrangou R."/>
            <person name="Klaenhammer T.R."/>
            <person name="Caufield P.W."/>
            <person name="Cui Y."/>
            <person name="Zhang H."/>
            <person name="O'Toole P.W."/>
        </authorList>
    </citation>
    <scope>NUCLEOTIDE SEQUENCE [LARGE SCALE GENOMIC DNA]</scope>
    <source>
        <strain evidence="2 3">DSM 13343</strain>
    </source>
</reference>
<accession>A0A0R1QSV5</accession>
<evidence type="ECO:0000313" key="2">
    <source>
        <dbReference type="EMBL" id="KRL44259.1"/>
    </source>
</evidence>
<protein>
    <submittedName>
        <fullName evidence="2">Uncharacterized protein</fullName>
    </submittedName>
</protein>
<sequence length="224" mass="25180">MTTHDEQWYRDQLNTLEKQLTESDCKWFDDLRIYSTLGAFMRDEKSVNAQLYMMMTDLLAAEADGSDAPSLFGDDPKLMADTLLKELPPAKKRDIWQLLGIVIGIAWLTMLIGGGWTNGGMTINFLAYIGVALVSIIMLAVIFWFMRTQIYTTVKLIRSKVGGFLVIWAIMAIYLGSCIAIALLTPPIFAWHVAYPWNIVVVVVFTTVGRADVFLDFQPQAALL</sequence>
<evidence type="ECO:0000313" key="3">
    <source>
        <dbReference type="Proteomes" id="UP000051790"/>
    </source>
</evidence>
<feature type="transmembrane region" description="Helical" evidence="1">
    <location>
        <begin position="165"/>
        <end position="189"/>
    </location>
</feature>
<dbReference type="EMBL" id="AZEU01000164">
    <property type="protein sequence ID" value="KRL44259.1"/>
    <property type="molecule type" value="Genomic_DNA"/>
</dbReference>
<keyword evidence="3" id="KW-1185">Reference proteome</keyword>
<evidence type="ECO:0000256" key="1">
    <source>
        <dbReference type="SAM" id="Phobius"/>
    </source>
</evidence>
<dbReference type="PANTHER" id="PTHR41307:SF1">
    <property type="entry name" value="MEMBRANE PROTEIN"/>
    <property type="match status" value="1"/>
</dbReference>
<dbReference type="Proteomes" id="UP000051790">
    <property type="component" value="Unassembled WGS sequence"/>
</dbReference>
<feature type="transmembrane region" description="Helical" evidence="1">
    <location>
        <begin position="125"/>
        <end position="145"/>
    </location>
</feature>
<name>A0A0R1QSV5_9LACO</name>
<keyword evidence="1" id="KW-1133">Transmembrane helix</keyword>
<comment type="caution">
    <text evidence="2">The sequence shown here is derived from an EMBL/GenBank/DDBJ whole genome shotgun (WGS) entry which is preliminary data.</text>
</comment>
<dbReference type="OrthoDB" id="1655249at2"/>
<organism evidence="2 3">
    <name type="scientific">Lacticaseibacillus manihotivorans DSM 13343 = JCM 12514</name>
    <dbReference type="NCBI Taxonomy" id="1423769"/>
    <lineage>
        <taxon>Bacteria</taxon>
        <taxon>Bacillati</taxon>
        <taxon>Bacillota</taxon>
        <taxon>Bacilli</taxon>
        <taxon>Lactobacillales</taxon>
        <taxon>Lactobacillaceae</taxon>
        <taxon>Lacticaseibacillus</taxon>
    </lineage>
</organism>
<keyword evidence="1" id="KW-0812">Transmembrane</keyword>
<proteinExistence type="predicted"/>
<dbReference type="SUPFAM" id="SSF158560">
    <property type="entry name" value="BH3980-like"/>
    <property type="match status" value="1"/>
</dbReference>
<dbReference type="AlphaFoldDB" id="A0A0R1QSV5"/>
<keyword evidence="1" id="KW-0472">Membrane</keyword>
<dbReference type="PANTHER" id="PTHR41307">
    <property type="entry name" value="MEMBRANE PROTEIN-RELATED"/>
    <property type="match status" value="1"/>
</dbReference>